<reference evidence="1" key="2">
    <citation type="journal article" date="2019" name="Gigascience">
        <title>High-quality Schistosoma haematobium genome achieved by single-molecule and long-range sequencing.</title>
        <authorList>
            <person name="Stroehlein A.J."/>
            <person name="Korhonen P.K."/>
            <person name="Chong T.M."/>
            <person name="Lim Y.L."/>
            <person name="Chan K.G."/>
            <person name="Webster B."/>
            <person name="Rollinson D."/>
            <person name="Brindley P.J."/>
            <person name="Gasser R.B."/>
            <person name="Young N.D."/>
        </authorList>
    </citation>
    <scope>NUCLEOTIDE SEQUENCE</scope>
</reference>
<reference evidence="1" key="3">
    <citation type="submission" date="2021-06" db="EMBL/GenBank/DDBJ databases">
        <title>Chromosome-level genome assembly for S. haematobium.</title>
        <authorList>
            <person name="Stroehlein A.J."/>
        </authorList>
    </citation>
    <scope>NUCLEOTIDE SEQUENCE</scope>
</reference>
<accession>A0A6A5D7H3</accession>
<sequence length="260" mass="30948">MKYLKLEIQIPRSQFNSLKVTKPEFQKRFLCGYNIWKNGDRSKSIPTRKLQNLPSITRPSLHSFVTRNVDLTFYLYIAPKLISPHKRQLLSKMKFLNYIIFLKIWLLLFHVIVCIGGYGKTSYDQLDSDYKDEVEQEIVKAPLSFMPVCKPQQIHTFSQKQIRCACGIKCQYLCQTKTTKEKEGEQRKTCRRVCRQKPCYRPSVHKVYHYSLAGGLCRMWNVCTYHAKCEGKTRRWVQYHLSSCQRANTRHRYKLWFKDI</sequence>
<evidence type="ECO:0000313" key="2">
    <source>
        <dbReference type="Proteomes" id="UP000471633"/>
    </source>
</evidence>
<protein>
    <submittedName>
        <fullName evidence="1">Uncharacterized protein</fullName>
    </submittedName>
</protein>
<gene>
    <name evidence="1" type="ORF">MS3_00001701</name>
</gene>
<proteinExistence type="predicted"/>
<comment type="caution">
    <text evidence="1">The sequence shown here is derived from an EMBL/GenBank/DDBJ whole genome shotgun (WGS) entry which is preliminary data.</text>
</comment>
<reference evidence="1" key="4">
    <citation type="journal article" date="2022" name="PLoS Pathog.">
        <title>Chromosome-level genome of Schistosoma haematobium underpins genome-wide explorations of molecular variation.</title>
        <authorList>
            <person name="Stroehlein A.J."/>
            <person name="Korhonen P.K."/>
            <person name="Lee V.V."/>
            <person name="Ralph S.A."/>
            <person name="Mentink-Kane M."/>
            <person name="You H."/>
            <person name="McManus D.P."/>
            <person name="Tchuente L.T."/>
            <person name="Stothard J.R."/>
            <person name="Kaur P."/>
            <person name="Dudchenko O."/>
            <person name="Aiden E.L."/>
            <person name="Yang B."/>
            <person name="Yang H."/>
            <person name="Emery A.M."/>
            <person name="Webster B.L."/>
            <person name="Brindley P.J."/>
            <person name="Rollinson D."/>
            <person name="Chang B.C.H."/>
            <person name="Gasser R.B."/>
            <person name="Young N.D."/>
        </authorList>
    </citation>
    <scope>NUCLEOTIDE SEQUENCE</scope>
</reference>
<dbReference type="Proteomes" id="UP000471633">
    <property type="component" value="Unassembled WGS sequence"/>
</dbReference>
<dbReference type="RefSeq" id="XP_012799860.2">
    <property type="nucleotide sequence ID" value="XM_012944406.3"/>
</dbReference>
<organism evidence="1 2">
    <name type="scientific">Schistosoma haematobium</name>
    <name type="common">Blood fluke</name>
    <dbReference type="NCBI Taxonomy" id="6185"/>
    <lineage>
        <taxon>Eukaryota</taxon>
        <taxon>Metazoa</taxon>
        <taxon>Spiralia</taxon>
        <taxon>Lophotrochozoa</taxon>
        <taxon>Platyhelminthes</taxon>
        <taxon>Trematoda</taxon>
        <taxon>Digenea</taxon>
        <taxon>Strigeidida</taxon>
        <taxon>Schistosomatoidea</taxon>
        <taxon>Schistosomatidae</taxon>
        <taxon>Schistosoma</taxon>
    </lineage>
</organism>
<dbReference type="EMBL" id="AMPZ03000001">
    <property type="protein sequence ID" value="KAH9595771.1"/>
    <property type="molecule type" value="Genomic_DNA"/>
</dbReference>
<dbReference type="KEGG" id="shx:MS3_00001701"/>
<keyword evidence="2" id="KW-1185">Reference proteome</keyword>
<dbReference type="GeneID" id="24595792"/>
<dbReference type="AlphaFoldDB" id="A0A6A5D7H3"/>
<dbReference type="CTD" id="24595792"/>
<evidence type="ECO:0000313" key="1">
    <source>
        <dbReference type="EMBL" id="KAH9595771.1"/>
    </source>
</evidence>
<name>A0A6A5D7H3_SCHHA</name>
<reference evidence="1" key="1">
    <citation type="journal article" date="2012" name="Nat. Genet.">
        <title>Whole-genome sequence of Schistosoma haematobium.</title>
        <authorList>
            <person name="Young N.D."/>
            <person name="Jex A.R."/>
            <person name="Li B."/>
            <person name="Liu S."/>
            <person name="Yang L."/>
            <person name="Xiong Z."/>
            <person name="Li Y."/>
            <person name="Cantacessi C."/>
            <person name="Hall R.S."/>
            <person name="Xu X."/>
            <person name="Chen F."/>
            <person name="Wu X."/>
            <person name="Zerlotini A."/>
            <person name="Oliveira G."/>
            <person name="Hofmann A."/>
            <person name="Zhang G."/>
            <person name="Fang X."/>
            <person name="Kang Y."/>
            <person name="Campbell B.E."/>
            <person name="Loukas A."/>
            <person name="Ranganathan S."/>
            <person name="Rollinson D."/>
            <person name="Rinaldi G."/>
            <person name="Brindley P.J."/>
            <person name="Yang H."/>
            <person name="Wang J."/>
            <person name="Wang J."/>
            <person name="Gasser R.B."/>
        </authorList>
    </citation>
    <scope>NUCLEOTIDE SEQUENCE</scope>
</reference>